<dbReference type="EMBL" id="JANBUP010000648">
    <property type="protein sequence ID" value="KAJ2810656.1"/>
    <property type="molecule type" value="Genomic_DNA"/>
</dbReference>
<dbReference type="Proteomes" id="UP001140096">
    <property type="component" value="Unassembled WGS sequence"/>
</dbReference>
<comment type="caution">
    <text evidence="1">The sequence shown here is derived from an EMBL/GenBank/DDBJ whole genome shotgun (WGS) entry which is preliminary data.</text>
</comment>
<keyword evidence="2" id="KW-1185">Reference proteome</keyword>
<feature type="non-terminal residue" evidence="1">
    <location>
        <position position="242"/>
    </location>
</feature>
<protein>
    <submittedName>
        <fullName evidence="1">Uncharacterized protein</fullName>
    </submittedName>
</protein>
<evidence type="ECO:0000313" key="1">
    <source>
        <dbReference type="EMBL" id="KAJ2810656.1"/>
    </source>
</evidence>
<organism evidence="1 2">
    <name type="scientific">Coemansia furcata</name>
    <dbReference type="NCBI Taxonomy" id="417177"/>
    <lineage>
        <taxon>Eukaryota</taxon>
        <taxon>Fungi</taxon>
        <taxon>Fungi incertae sedis</taxon>
        <taxon>Zoopagomycota</taxon>
        <taxon>Kickxellomycotina</taxon>
        <taxon>Kickxellomycetes</taxon>
        <taxon>Kickxellales</taxon>
        <taxon>Kickxellaceae</taxon>
        <taxon>Coemansia</taxon>
    </lineage>
</organism>
<proteinExistence type="predicted"/>
<name>A0ACC1LJB8_9FUNG</name>
<sequence>MADTNTRLDALERRCSTMEAQMRTQNSQVIEVFRKAISVLEASSIFNNAIDEGGMLTAVDNSPTGELALQIAASDATDGVANLKCETVSFRLDDNHPALKRRRTMADPRSMNHDQADPAQTSLANTRRRGLSIASNESGELDDETSTLHRKRQDNRNPGMSRRDQQQSEGNKGVRGAAQRDSRQQDGAVDSNEGKRRDNSTAGRHGQHGDDNDARNQSSHRSPERGARQRDSHTRNPSRRRS</sequence>
<reference evidence="1" key="1">
    <citation type="submission" date="2022-07" db="EMBL/GenBank/DDBJ databases">
        <title>Phylogenomic reconstructions and comparative analyses of Kickxellomycotina fungi.</title>
        <authorList>
            <person name="Reynolds N.K."/>
            <person name="Stajich J.E."/>
            <person name="Barry K."/>
            <person name="Grigoriev I.V."/>
            <person name="Crous P."/>
            <person name="Smith M.E."/>
        </authorList>
    </citation>
    <scope>NUCLEOTIDE SEQUENCE</scope>
    <source>
        <strain evidence="1">CBS 102833</strain>
    </source>
</reference>
<evidence type="ECO:0000313" key="2">
    <source>
        <dbReference type="Proteomes" id="UP001140096"/>
    </source>
</evidence>
<gene>
    <name evidence="1" type="ORF">H4S07_002546</name>
</gene>
<accession>A0ACC1LJB8</accession>